<gene>
    <name evidence="1" type="ORF">ACFPN9_20335</name>
</gene>
<keyword evidence="2" id="KW-1185">Reference proteome</keyword>
<dbReference type="Proteomes" id="UP001596060">
    <property type="component" value="Unassembled WGS sequence"/>
</dbReference>
<comment type="caution">
    <text evidence="1">The sequence shown here is derived from an EMBL/GenBank/DDBJ whole genome shotgun (WGS) entry which is preliminary data.</text>
</comment>
<dbReference type="RefSeq" id="WP_377817515.1">
    <property type="nucleotide sequence ID" value="NZ_JBHSLU010000063.1"/>
</dbReference>
<evidence type="ECO:0000313" key="1">
    <source>
        <dbReference type="EMBL" id="MFC5507595.1"/>
    </source>
</evidence>
<accession>A0ABW0P5B4</accession>
<protein>
    <submittedName>
        <fullName evidence="1">Uncharacterized protein</fullName>
    </submittedName>
</protein>
<reference evidence="2" key="1">
    <citation type="journal article" date="2019" name="Int. J. Syst. Evol. Microbiol.">
        <title>The Global Catalogue of Microorganisms (GCM) 10K type strain sequencing project: providing services to taxonomists for standard genome sequencing and annotation.</title>
        <authorList>
            <consortium name="The Broad Institute Genomics Platform"/>
            <consortium name="The Broad Institute Genome Sequencing Center for Infectious Disease"/>
            <person name="Wu L."/>
            <person name="Ma J."/>
        </authorList>
    </citation>
    <scope>NUCLEOTIDE SEQUENCE [LARGE SCALE GENOMIC DNA]</scope>
    <source>
        <strain evidence="2">CCUG 43117</strain>
    </source>
</reference>
<proteinExistence type="predicted"/>
<evidence type="ECO:0000313" key="2">
    <source>
        <dbReference type="Proteomes" id="UP001596060"/>
    </source>
</evidence>
<sequence>MADVSRLGLEIETALKAHPLIRPHGPGKLYLQAYVTNGGFVVAAERVTVNHINLWTPPDYRVWKEALAIGASIEVRDPFDKPDPEKYGRLSSLEHINELAYLTLFCIPVTSSADAIKVLAPLLKRI</sequence>
<name>A0ABW0P5B4_9HYPH</name>
<dbReference type="EMBL" id="JBHSLU010000063">
    <property type="protein sequence ID" value="MFC5507595.1"/>
    <property type="molecule type" value="Genomic_DNA"/>
</dbReference>
<organism evidence="1 2">
    <name type="scientific">Bosea massiliensis</name>
    <dbReference type="NCBI Taxonomy" id="151419"/>
    <lineage>
        <taxon>Bacteria</taxon>
        <taxon>Pseudomonadati</taxon>
        <taxon>Pseudomonadota</taxon>
        <taxon>Alphaproteobacteria</taxon>
        <taxon>Hyphomicrobiales</taxon>
        <taxon>Boseaceae</taxon>
        <taxon>Bosea</taxon>
    </lineage>
</organism>